<dbReference type="KEGG" id="llu:AKJ09_01500"/>
<reference evidence="2 3" key="1">
    <citation type="submission" date="2015-08" db="EMBL/GenBank/DDBJ databases">
        <authorList>
            <person name="Babu N.S."/>
            <person name="Beckwith C.J."/>
            <person name="Beseler K.G."/>
            <person name="Brison A."/>
            <person name="Carone J.V."/>
            <person name="Caskin T.P."/>
            <person name="Diamond M."/>
            <person name="Durham M.E."/>
            <person name="Foxe J.M."/>
            <person name="Go M."/>
            <person name="Henderson B.A."/>
            <person name="Jones I.B."/>
            <person name="McGettigan J.A."/>
            <person name="Micheletti S.J."/>
            <person name="Nasrallah M.E."/>
            <person name="Ortiz D."/>
            <person name="Piller C.R."/>
            <person name="Privatt S.R."/>
            <person name="Schneider S.L."/>
            <person name="Sharp S."/>
            <person name="Smith T.C."/>
            <person name="Stanton J.D."/>
            <person name="Ullery H.E."/>
            <person name="Wilson R.J."/>
            <person name="Serrano M.G."/>
            <person name="Buck G."/>
            <person name="Lee V."/>
            <person name="Wang Y."/>
            <person name="Carvalho R."/>
            <person name="Voegtly L."/>
            <person name="Shi R."/>
            <person name="Duckworth R."/>
            <person name="Johnson A."/>
            <person name="Loviza R."/>
            <person name="Walstead R."/>
            <person name="Shah Z."/>
            <person name="Kiflezghi M."/>
            <person name="Wade K."/>
            <person name="Ball S.L."/>
            <person name="Bradley K.W."/>
            <person name="Asai D.J."/>
            <person name="Bowman C.A."/>
            <person name="Russell D.A."/>
            <person name="Pope W.H."/>
            <person name="Jacobs-Sera D."/>
            <person name="Hendrix R.W."/>
            <person name="Hatfull G.F."/>
        </authorList>
    </citation>
    <scope>NUCLEOTIDE SEQUENCE [LARGE SCALE GENOMIC DNA]</scope>
    <source>
        <strain evidence="2 3">DSM 27648</strain>
    </source>
</reference>
<proteinExistence type="predicted"/>
<gene>
    <name evidence="2" type="ORF">AKJ09_01500</name>
</gene>
<feature type="region of interest" description="Disordered" evidence="1">
    <location>
        <begin position="1"/>
        <end position="40"/>
    </location>
</feature>
<dbReference type="STRING" id="1391654.AKJ09_01500"/>
<sequence length="40" mass="4397">MLRRRRHGSTVTGGSIPNRWANVRRLPDAPTNGAKAEEPA</sequence>
<organism evidence="2 3">
    <name type="scientific">Labilithrix luteola</name>
    <dbReference type="NCBI Taxonomy" id="1391654"/>
    <lineage>
        <taxon>Bacteria</taxon>
        <taxon>Pseudomonadati</taxon>
        <taxon>Myxococcota</taxon>
        <taxon>Polyangia</taxon>
        <taxon>Polyangiales</taxon>
        <taxon>Labilitrichaceae</taxon>
        <taxon>Labilithrix</taxon>
    </lineage>
</organism>
<evidence type="ECO:0000256" key="1">
    <source>
        <dbReference type="SAM" id="MobiDB-lite"/>
    </source>
</evidence>
<dbReference type="AlphaFoldDB" id="A0A0K1PN69"/>
<evidence type="ECO:0000313" key="3">
    <source>
        <dbReference type="Proteomes" id="UP000064967"/>
    </source>
</evidence>
<accession>A0A0K1PN69</accession>
<evidence type="ECO:0000313" key="2">
    <source>
        <dbReference type="EMBL" id="AKU94836.1"/>
    </source>
</evidence>
<dbReference type="EMBL" id="CP012333">
    <property type="protein sequence ID" value="AKU94836.1"/>
    <property type="molecule type" value="Genomic_DNA"/>
</dbReference>
<name>A0A0K1PN69_9BACT</name>
<protein>
    <submittedName>
        <fullName evidence="2">Uncharacterized protein</fullName>
    </submittedName>
</protein>
<keyword evidence="3" id="KW-1185">Reference proteome</keyword>
<dbReference type="Proteomes" id="UP000064967">
    <property type="component" value="Chromosome"/>
</dbReference>